<gene>
    <name evidence="8" type="ORF">NAES01612_LOCUS4099</name>
</gene>
<dbReference type="PANTHER" id="PTHR24348">
    <property type="entry name" value="SERINE/THREONINE-PROTEIN KINASE UNC-51-RELATED"/>
    <property type="match status" value="1"/>
</dbReference>
<dbReference type="EMBL" id="HBKR01006160">
    <property type="protein sequence ID" value="CAE2284020.1"/>
    <property type="molecule type" value="Transcribed_RNA"/>
</dbReference>
<organism evidence="8">
    <name type="scientific">Paramoeba aestuarina</name>
    <dbReference type="NCBI Taxonomy" id="180227"/>
    <lineage>
        <taxon>Eukaryota</taxon>
        <taxon>Amoebozoa</taxon>
        <taxon>Discosea</taxon>
        <taxon>Flabellinia</taxon>
        <taxon>Dactylopodida</taxon>
        <taxon>Paramoebidae</taxon>
        <taxon>Paramoeba</taxon>
    </lineage>
</organism>
<evidence type="ECO:0000259" key="7">
    <source>
        <dbReference type="PROSITE" id="PS50011"/>
    </source>
</evidence>
<keyword evidence="2 5" id="KW-0547">Nucleotide-binding</keyword>
<sequence length="312" mass="35469">MFRLEWANQQPIPFRFGRLLGKGKFGEVYEGENRETGEKRALKVLKKCSRITASERTVLTQLPKHPNIVHLEGSFDLGEDLCVFVLELCDTNLEEYIKKQGGTLESQEARMVMKGMTEGLRALRENHIFHRDLKSENIFLIIRKDGVLVPKLGDFGLAKQLTREDELFYSCTGSPLYVAPEIWSQAGYTTKSDIYSCGVVLYEMLTGNPPFHYSRNKLQLRRLALFSGITENDVEKLTSLDGEGKSLLRGLLQKCPQNRIGWEEFFAHPWFAGESSERPGPSCAAEYRKIVRAASPLPLKFDEKQPATEVVF</sequence>
<evidence type="ECO:0000256" key="1">
    <source>
        <dbReference type="ARBA" id="ARBA00022679"/>
    </source>
</evidence>
<dbReference type="SUPFAM" id="SSF56112">
    <property type="entry name" value="Protein kinase-like (PK-like)"/>
    <property type="match status" value="1"/>
</dbReference>
<evidence type="ECO:0000256" key="5">
    <source>
        <dbReference type="PROSITE-ProRule" id="PRU10141"/>
    </source>
</evidence>
<dbReference type="InterPro" id="IPR008271">
    <property type="entry name" value="Ser/Thr_kinase_AS"/>
</dbReference>
<dbReference type="GO" id="GO:0000407">
    <property type="term" value="C:phagophore assembly site"/>
    <property type="evidence" value="ECO:0007669"/>
    <property type="project" value="TreeGrafter"/>
</dbReference>
<reference evidence="8" key="1">
    <citation type="submission" date="2021-01" db="EMBL/GenBank/DDBJ databases">
        <authorList>
            <person name="Corre E."/>
            <person name="Pelletier E."/>
            <person name="Niang G."/>
            <person name="Scheremetjew M."/>
            <person name="Finn R."/>
            <person name="Kale V."/>
            <person name="Holt S."/>
            <person name="Cochrane G."/>
            <person name="Meng A."/>
            <person name="Brown T."/>
            <person name="Cohen L."/>
        </authorList>
    </citation>
    <scope>NUCLEOTIDE SEQUENCE</scope>
    <source>
        <strain evidence="8">SoJaBio B1-5/56/2</strain>
    </source>
</reference>
<dbReference type="AlphaFoldDB" id="A0A7S4K4W4"/>
<keyword evidence="6" id="KW-0723">Serine/threonine-protein kinase</keyword>
<dbReference type="InterPro" id="IPR017441">
    <property type="entry name" value="Protein_kinase_ATP_BS"/>
</dbReference>
<dbReference type="GO" id="GO:0004674">
    <property type="term" value="F:protein serine/threonine kinase activity"/>
    <property type="evidence" value="ECO:0007669"/>
    <property type="project" value="UniProtKB-KW"/>
</dbReference>
<proteinExistence type="inferred from homology"/>
<accession>A0A7S4K4W4</accession>
<name>A0A7S4K4W4_9EUKA</name>
<evidence type="ECO:0000256" key="2">
    <source>
        <dbReference type="ARBA" id="ARBA00022741"/>
    </source>
</evidence>
<dbReference type="InterPro" id="IPR011009">
    <property type="entry name" value="Kinase-like_dom_sf"/>
</dbReference>
<dbReference type="Gene3D" id="1.10.510.10">
    <property type="entry name" value="Transferase(Phosphotransferase) domain 1"/>
    <property type="match status" value="1"/>
</dbReference>
<keyword evidence="4 5" id="KW-0067">ATP-binding</keyword>
<dbReference type="PROSITE" id="PS00107">
    <property type="entry name" value="PROTEIN_KINASE_ATP"/>
    <property type="match status" value="1"/>
</dbReference>
<protein>
    <recommendedName>
        <fullName evidence="7">Protein kinase domain-containing protein</fullName>
    </recommendedName>
</protein>
<dbReference type="GO" id="GO:0010506">
    <property type="term" value="P:regulation of autophagy"/>
    <property type="evidence" value="ECO:0007669"/>
    <property type="project" value="InterPro"/>
</dbReference>
<comment type="similarity">
    <text evidence="6">Belongs to the protein kinase superfamily.</text>
</comment>
<evidence type="ECO:0000256" key="6">
    <source>
        <dbReference type="RuleBase" id="RU000304"/>
    </source>
</evidence>
<dbReference type="PANTHER" id="PTHR24348:SF22">
    <property type="entry name" value="NON-SPECIFIC SERINE_THREONINE PROTEIN KINASE"/>
    <property type="match status" value="1"/>
</dbReference>
<evidence type="ECO:0000256" key="4">
    <source>
        <dbReference type="ARBA" id="ARBA00022840"/>
    </source>
</evidence>
<dbReference type="GO" id="GO:0005524">
    <property type="term" value="F:ATP binding"/>
    <property type="evidence" value="ECO:0007669"/>
    <property type="project" value="UniProtKB-UniRule"/>
</dbReference>
<dbReference type="InterPro" id="IPR045269">
    <property type="entry name" value="Atg1-like"/>
</dbReference>
<dbReference type="PROSITE" id="PS50011">
    <property type="entry name" value="PROTEIN_KINASE_DOM"/>
    <property type="match status" value="1"/>
</dbReference>
<dbReference type="GO" id="GO:0005776">
    <property type="term" value="C:autophagosome"/>
    <property type="evidence" value="ECO:0007669"/>
    <property type="project" value="TreeGrafter"/>
</dbReference>
<keyword evidence="3" id="KW-0418">Kinase</keyword>
<feature type="binding site" evidence="5">
    <location>
        <position position="43"/>
    </location>
    <ligand>
        <name>ATP</name>
        <dbReference type="ChEBI" id="CHEBI:30616"/>
    </ligand>
</feature>
<dbReference type="GO" id="GO:0000045">
    <property type="term" value="P:autophagosome assembly"/>
    <property type="evidence" value="ECO:0007669"/>
    <property type="project" value="TreeGrafter"/>
</dbReference>
<feature type="domain" description="Protein kinase" evidence="7">
    <location>
        <begin position="14"/>
        <end position="271"/>
    </location>
</feature>
<keyword evidence="1" id="KW-0808">Transferase</keyword>
<dbReference type="GO" id="GO:0016020">
    <property type="term" value="C:membrane"/>
    <property type="evidence" value="ECO:0007669"/>
    <property type="project" value="TreeGrafter"/>
</dbReference>
<evidence type="ECO:0000256" key="3">
    <source>
        <dbReference type="ARBA" id="ARBA00022777"/>
    </source>
</evidence>
<dbReference type="Pfam" id="PF00069">
    <property type="entry name" value="Pkinase"/>
    <property type="match status" value="1"/>
</dbReference>
<dbReference type="GO" id="GO:0005829">
    <property type="term" value="C:cytosol"/>
    <property type="evidence" value="ECO:0007669"/>
    <property type="project" value="TreeGrafter"/>
</dbReference>
<dbReference type="PROSITE" id="PS00108">
    <property type="entry name" value="PROTEIN_KINASE_ST"/>
    <property type="match status" value="1"/>
</dbReference>
<evidence type="ECO:0000313" key="8">
    <source>
        <dbReference type="EMBL" id="CAE2284020.1"/>
    </source>
</evidence>
<dbReference type="InterPro" id="IPR000719">
    <property type="entry name" value="Prot_kinase_dom"/>
</dbReference>
<dbReference type="SMART" id="SM00220">
    <property type="entry name" value="S_TKc"/>
    <property type="match status" value="1"/>
</dbReference>